<dbReference type="InterPro" id="IPR051044">
    <property type="entry name" value="MAG_DAG_Lipase"/>
</dbReference>
<keyword evidence="3" id="KW-1185">Reference proteome</keyword>
<dbReference type="InterPro" id="IPR000073">
    <property type="entry name" value="AB_hydrolase_1"/>
</dbReference>
<dbReference type="PANTHER" id="PTHR11614">
    <property type="entry name" value="PHOSPHOLIPASE-RELATED"/>
    <property type="match status" value="1"/>
</dbReference>
<dbReference type="InterPro" id="IPR022742">
    <property type="entry name" value="Hydrolase_4"/>
</dbReference>
<dbReference type="GO" id="GO:0016787">
    <property type="term" value="F:hydrolase activity"/>
    <property type="evidence" value="ECO:0007669"/>
    <property type="project" value="UniProtKB-KW"/>
</dbReference>
<dbReference type="EMBL" id="CP088295">
    <property type="protein sequence ID" value="UUY05218.1"/>
    <property type="molecule type" value="Genomic_DNA"/>
</dbReference>
<dbReference type="Pfam" id="PF12146">
    <property type="entry name" value="Hydrolase_4"/>
    <property type="match status" value="1"/>
</dbReference>
<dbReference type="InterPro" id="IPR029058">
    <property type="entry name" value="AB_hydrolase_fold"/>
</dbReference>
<keyword evidence="2" id="KW-0378">Hydrolase</keyword>
<protein>
    <submittedName>
        <fullName evidence="2">Alpha/beta hydrolase</fullName>
    </submittedName>
</protein>
<proteinExistence type="predicted"/>
<dbReference type="SUPFAM" id="SSF53474">
    <property type="entry name" value="alpha/beta-Hydrolases"/>
    <property type="match status" value="1"/>
</dbReference>
<dbReference type="PRINTS" id="PR00111">
    <property type="entry name" value="ABHYDROLASE"/>
</dbReference>
<reference evidence="3" key="1">
    <citation type="submission" date="2021-11" db="EMBL/GenBank/DDBJ databases">
        <title>Cultivation dependent microbiological survey of springs from the worlds oldest radium mine currently devoted to the extraction of radon-saturated water.</title>
        <authorList>
            <person name="Kapinusova G."/>
            <person name="Smrhova T."/>
            <person name="Strejcek M."/>
            <person name="Suman J."/>
            <person name="Jani K."/>
            <person name="Pajer P."/>
            <person name="Uhlik O."/>
        </authorList>
    </citation>
    <scope>NUCLEOTIDE SEQUENCE [LARGE SCALE GENOMIC DNA]</scope>
    <source>
        <strain evidence="3">J379</strain>
    </source>
</reference>
<organism evidence="2 3">
    <name type="scientific">Svornostia abyssi</name>
    <dbReference type="NCBI Taxonomy" id="2898438"/>
    <lineage>
        <taxon>Bacteria</taxon>
        <taxon>Bacillati</taxon>
        <taxon>Actinomycetota</taxon>
        <taxon>Thermoleophilia</taxon>
        <taxon>Solirubrobacterales</taxon>
        <taxon>Baekduiaceae</taxon>
        <taxon>Svornostia</taxon>
    </lineage>
</organism>
<sequence>METIAGAALLHTDGAFLGAAGLRITWQSWQDATAPTRAHVVVAHGAAEHGGRYLRLARELAPRGFPVWAIDHRGHGRSEGPRVVVDRFAHAVADLDTLIDHVEKTDLGRPIYLLGHSMGGALALLYALEHQARLEGMVLSAPAASDAGAPAAMRVASRVFQADRLLSRFAPSAGVLALDADGLSRDPAEVQAYRDDPLVTLGKLPARTVGELGVAIRTRFKRDLGDLTLPLLLIHGEADRLVPVAGSRHVRDRAGSDDVTLLVYPEHRHEVFNELPADREKVLADVAAWLDARAPRRTGRFTR</sequence>
<evidence type="ECO:0000313" key="3">
    <source>
        <dbReference type="Proteomes" id="UP001058860"/>
    </source>
</evidence>
<gene>
    <name evidence="2" type="ORF">LRS13_06750</name>
</gene>
<feature type="domain" description="Serine aminopeptidase S33" evidence="1">
    <location>
        <begin position="35"/>
        <end position="275"/>
    </location>
</feature>
<accession>A0ABY5PKK3</accession>
<evidence type="ECO:0000259" key="1">
    <source>
        <dbReference type="Pfam" id="PF12146"/>
    </source>
</evidence>
<name>A0ABY5PKK3_9ACTN</name>
<evidence type="ECO:0000313" key="2">
    <source>
        <dbReference type="EMBL" id="UUY05218.1"/>
    </source>
</evidence>
<dbReference type="Proteomes" id="UP001058860">
    <property type="component" value="Chromosome"/>
</dbReference>
<dbReference type="RefSeq" id="WP_353865678.1">
    <property type="nucleotide sequence ID" value="NZ_CP088295.1"/>
</dbReference>
<dbReference type="Gene3D" id="3.40.50.1820">
    <property type="entry name" value="alpha/beta hydrolase"/>
    <property type="match status" value="1"/>
</dbReference>